<dbReference type="EMBL" id="MHRF01000013">
    <property type="protein sequence ID" value="OHA17732.1"/>
    <property type="molecule type" value="Genomic_DNA"/>
</dbReference>
<gene>
    <name evidence="1" type="ORF">A2664_03925</name>
</gene>
<comment type="caution">
    <text evidence="1">The sequence shown here is derived from an EMBL/GenBank/DDBJ whole genome shotgun (WGS) entry which is preliminary data.</text>
</comment>
<accession>A0A1G2M3T1</accession>
<reference evidence="1 2" key="1">
    <citation type="journal article" date="2016" name="Nat. Commun.">
        <title>Thousands of microbial genomes shed light on interconnected biogeochemical processes in an aquifer system.</title>
        <authorList>
            <person name="Anantharaman K."/>
            <person name="Brown C.T."/>
            <person name="Hug L.A."/>
            <person name="Sharon I."/>
            <person name="Castelle C.J."/>
            <person name="Probst A.J."/>
            <person name="Thomas B.C."/>
            <person name="Singh A."/>
            <person name="Wilkins M.J."/>
            <person name="Karaoz U."/>
            <person name="Brodie E.L."/>
            <person name="Williams K.H."/>
            <person name="Hubbard S.S."/>
            <person name="Banfield J.F."/>
        </authorList>
    </citation>
    <scope>NUCLEOTIDE SEQUENCE [LARGE SCALE GENOMIC DNA]</scope>
</reference>
<organism evidence="1 2">
    <name type="scientific">Candidatus Taylorbacteria bacterium RIFCSPHIGHO2_01_FULL_46_22b</name>
    <dbReference type="NCBI Taxonomy" id="1802301"/>
    <lineage>
        <taxon>Bacteria</taxon>
        <taxon>Candidatus Tayloriibacteriota</taxon>
    </lineage>
</organism>
<name>A0A1G2M3T1_9BACT</name>
<proteinExistence type="predicted"/>
<sequence length="166" mass="18893">MQEIANKLTLPALRTEHFLEPAFFSRFLVVFIWHPSISNGSTSIVDFHISTRVFLLYYISMNNSPERAPERILTRDEVMEAISRFAEGATFIREMSDGEGLYFLEAEVKGKNAGEKTEYLYTRRGNFPNVVETVTCISAVYYEGGASVFGEQIAVQNETGEWEEVK</sequence>
<dbReference type="STRING" id="1802301.A2664_03925"/>
<evidence type="ECO:0000313" key="2">
    <source>
        <dbReference type="Proteomes" id="UP000178873"/>
    </source>
</evidence>
<dbReference type="Proteomes" id="UP000178873">
    <property type="component" value="Unassembled WGS sequence"/>
</dbReference>
<evidence type="ECO:0000313" key="1">
    <source>
        <dbReference type="EMBL" id="OHA17732.1"/>
    </source>
</evidence>
<dbReference type="AlphaFoldDB" id="A0A1G2M3T1"/>
<protein>
    <submittedName>
        <fullName evidence="1">Uncharacterized protein</fullName>
    </submittedName>
</protein>